<evidence type="ECO:0000313" key="2">
    <source>
        <dbReference type="EMBL" id="AKF04515.1"/>
    </source>
</evidence>
<accession>A0A0F6W110</accession>
<evidence type="ECO:0008006" key="4">
    <source>
        <dbReference type="Google" id="ProtNLM"/>
    </source>
</evidence>
<dbReference type="InterPro" id="IPR008972">
    <property type="entry name" value="Cupredoxin"/>
</dbReference>
<dbReference type="SUPFAM" id="SSF49503">
    <property type="entry name" value="Cupredoxins"/>
    <property type="match status" value="1"/>
</dbReference>
<feature type="compositionally biased region" description="Low complexity" evidence="1">
    <location>
        <begin position="229"/>
        <end position="240"/>
    </location>
</feature>
<dbReference type="KEGG" id="samy:DB32_001664"/>
<dbReference type="Proteomes" id="UP000034883">
    <property type="component" value="Chromosome"/>
</dbReference>
<evidence type="ECO:0000313" key="3">
    <source>
        <dbReference type="Proteomes" id="UP000034883"/>
    </source>
</evidence>
<dbReference type="InterPro" id="IPR013784">
    <property type="entry name" value="Carb-bd-like_fold"/>
</dbReference>
<name>A0A0F6W110_9BACT</name>
<dbReference type="EMBL" id="CP011125">
    <property type="protein sequence ID" value="AKF04515.1"/>
    <property type="molecule type" value="Genomic_DNA"/>
</dbReference>
<organism evidence="2 3">
    <name type="scientific">Sandaracinus amylolyticus</name>
    <dbReference type="NCBI Taxonomy" id="927083"/>
    <lineage>
        <taxon>Bacteria</taxon>
        <taxon>Pseudomonadati</taxon>
        <taxon>Myxococcota</taxon>
        <taxon>Polyangia</taxon>
        <taxon>Polyangiales</taxon>
        <taxon>Sandaracinaceae</taxon>
        <taxon>Sandaracinus</taxon>
    </lineage>
</organism>
<gene>
    <name evidence="2" type="ORF">DB32_001664</name>
</gene>
<protein>
    <recommendedName>
        <fullName evidence="4">Rhamnogalacturonan lyase domain-containing protein</fullName>
    </recommendedName>
</protein>
<sequence>MMLAILGIPAVGLAVDVRGTLTVPSDLASQTTPVETDAQRARARYWEEWNGVLDPRPTRLDVAREIAVVLTGPGAPSEGEQPPYRVHNGTLTPATLVVRAGTAIQIRNDDGVAYELFAEGLSDFGAIQTAPGNARPVTVPQPGNWPVRDRVHPHIRGHLHAIPDLVARGFVEPNGAYTFRGVAAGTYQLHVFQGARELHTQEIVVPESGQLTVPAIPLSSSPPPPSAPQPSSAPQGAAAP</sequence>
<dbReference type="GO" id="GO:0030246">
    <property type="term" value="F:carbohydrate binding"/>
    <property type="evidence" value="ECO:0007669"/>
    <property type="project" value="InterPro"/>
</dbReference>
<keyword evidence="3" id="KW-1185">Reference proteome</keyword>
<reference evidence="2 3" key="1">
    <citation type="submission" date="2015-03" db="EMBL/GenBank/DDBJ databases">
        <title>Genome assembly of Sandaracinus amylolyticus DSM 53668.</title>
        <authorList>
            <person name="Sharma G."/>
            <person name="Subramanian S."/>
        </authorList>
    </citation>
    <scope>NUCLEOTIDE SEQUENCE [LARGE SCALE GENOMIC DNA]</scope>
    <source>
        <strain evidence="2 3">DSM 53668</strain>
    </source>
</reference>
<feature type="region of interest" description="Disordered" evidence="1">
    <location>
        <begin position="214"/>
        <end position="240"/>
    </location>
</feature>
<dbReference type="AlphaFoldDB" id="A0A0F6W110"/>
<dbReference type="SUPFAM" id="SSF49452">
    <property type="entry name" value="Starch-binding domain-like"/>
    <property type="match status" value="1"/>
</dbReference>
<proteinExistence type="predicted"/>
<evidence type="ECO:0000256" key="1">
    <source>
        <dbReference type="SAM" id="MobiDB-lite"/>
    </source>
</evidence>